<dbReference type="InterPro" id="IPR050058">
    <property type="entry name" value="Ala-tRNA_ligase"/>
</dbReference>
<dbReference type="InterPro" id="IPR018164">
    <property type="entry name" value="Ala-tRNA-synth_IIc_N"/>
</dbReference>
<accession>A0A1F6WC03</accession>
<dbReference type="GO" id="GO:0005524">
    <property type="term" value="F:ATP binding"/>
    <property type="evidence" value="ECO:0007669"/>
    <property type="project" value="UniProtKB-KW"/>
</dbReference>
<name>A0A1F6WC03_9BACT</name>
<evidence type="ECO:0000259" key="10">
    <source>
        <dbReference type="PROSITE" id="PS50860"/>
    </source>
</evidence>
<dbReference type="InterPro" id="IPR018162">
    <property type="entry name" value="Ala-tRNA-ligase_IIc_anticod-bd"/>
</dbReference>
<keyword evidence="8" id="KW-0648">Protein biosynthesis</keyword>
<dbReference type="InterPro" id="IPR018165">
    <property type="entry name" value="Ala-tRNA-synth_IIc_core"/>
</dbReference>
<protein>
    <recommendedName>
        <fullName evidence="2">alanine--tRNA ligase</fullName>
        <ecNumber evidence="2">6.1.1.7</ecNumber>
    </recommendedName>
</protein>
<dbReference type="PROSITE" id="PS50860">
    <property type="entry name" value="AA_TRNA_LIGASE_II_ALA"/>
    <property type="match status" value="1"/>
</dbReference>
<keyword evidence="7" id="KW-0694">RNA-binding</keyword>
<evidence type="ECO:0000256" key="9">
    <source>
        <dbReference type="ARBA" id="ARBA00023146"/>
    </source>
</evidence>
<dbReference type="AlphaFoldDB" id="A0A1F6WC03"/>
<dbReference type="InterPro" id="IPR045864">
    <property type="entry name" value="aa-tRNA-synth_II/BPL/LPL"/>
</dbReference>
<organism evidence="11 12">
    <name type="scientific">Candidatus Nomurabacteria bacterium RIFCSPHIGHO2_12_FULL_37_29</name>
    <dbReference type="NCBI Taxonomy" id="1801759"/>
    <lineage>
        <taxon>Bacteria</taxon>
        <taxon>Candidatus Nomuraibacteriota</taxon>
    </lineage>
</organism>
<evidence type="ECO:0000256" key="7">
    <source>
        <dbReference type="ARBA" id="ARBA00022884"/>
    </source>
</evidence>
<keyword evidence="4" id="KW-0436">Ligase</keyword>
<dbReference type="GO" id="GO:0006419">
    <property type="term" value="P:alanyl-tRNA aminoacylation"/>
    <property type="evidence" value="ECO:0007669"/>
    <property type="project" value="InterPro"/>
</dbReference>
<gene>
    <name evidence="11" type="ORF">A3F19_02175</name>
</gene>
<keyword evidence="3" id="KW-0820">tRNA-binding</keyword>
<dbReference type="PANTHER" id="PTHR11777:SF9">
    <property type="entry name" value="ALANINE--TRNA LIGASE, CYTOPLASMIC"/>
    <property type="match status" value="1"/>
</dbReference>
<comment type="similarity">
    <text evidence="1">Belongs to the class-II aminoacyl-tRNA synthetase family.</text>
</comment>
<keyword evidence="5" id="KW-0547">Nucleotide-binding</keyword>
<reference evidence="11 12" key="1">
    <citation type="journal article" date="2016" name="Nat. Commun.">
        <title>Thousands of microbial genomes shed light on interconnected biogeochemical processes in an aquifer system.</title>
        <authorList>
            <person name="Anantharaman K."/>
            <person name="Brown C.T."/>
            <person name="Hug L.A."/>
            <person name="Sharon I."/>
            <person name="Castelle C.J."/>
            <person name="Probst A.J."/>
            <person name="Thomas B.C."/>
            <person name="Singh A."/>
            <person name="Wilkins M.J."/>
            <person name="Karaoz U."/>
            <person name="Brodie E.L."/>
            <person name="Williams K.H."/>
            <person name="Hubbard S.S."/>
            <person name="Banfield J.F."/>
        </authorList>
    </citation>
    <scope>NUCLEOTIDE SEQUENCE [LARGE SCALE GENOMIC DNA]</scope>
</reference>
<dbReference type="GO" id="GO:0005737">
    <property type="term" value="C:cytoplasm"/>
    <property type="evidence" value="ECO:0007669"/>
    <property type="project" value="InterPro"/>
</dbReference>
<evidence type="ECO:0000313" key="12">
    <source>
        <dbReference type="Proteomes" id="UP000177052"/>
    </source>
</evidence>
<evidence type="ECO:0000256" key="2">
    <source>
        <dbReference type="ARBA" id="ARBA00013168"/>
    </source>
</evidence>
<sequence length="372" mass="41631">MKTYDEIRRHFGTFGFQWQDSVPIVSANPKLLFNISGGVVFENAISHGVIPEKTRVVSVQTCLRTDRWEKIGLSGRHHLAFDMLGHFSLYEGKEQEVKDVMIESAWHYLTVCAGISPATLSATVHPQDATSQKIWERLGVRTVSNDKNVTFTPTQNRCGIRTEIVWRNPDTDKSIELWNLVFTEFLGETLFESPLEKIAADSGASIDRIVTAVECCGSDYENSSWKGVIESITEQSEVKDQAIMCRLADLGKAAVLLVSEGLRPGNKAADYVLRKLIREAFILCRQTSISFDEFVVISGNQWASADAVQTVFAEEVSKFEKGLERGRKEYTKLTSRSNGPLTGSDIEYLTSTFGFPKALIELEESKRNKEAL</sequence>
<evidence type="ECO:0000256" key="4">
    <source>
        <dbReference type="ARBA" id="ARBA00022598"/>
    </source>
</evidence>
<dbReference type="Proteomes" id="UP000177052">
    <property type="component" value="Unassembled WGS sequence"/>
</dbReference>
<evidence type="ECO:0000256" key="3">
    <source>
        <dbReference type="ARBA" id="ARBA00022555"/>
    </source>
</evidence>
<dbReference type="GO" id="GO:0002161">
    <property type="term" value="F:aminoacyl-tRNA deacylase activity"/>
    <property type="evidence" value="ECO:0007669"/>
    <property type="project" value="TreeGrafter"/>
</dbReference>
<dbReference type="GO" id="GO:0000049">
    <property type="term" value="F:tRNA binding"/>
    <property type="evidence" value="ECO:0007669"/>
    <property type="project" value="UniProtKB-KW"/>
</dbReference>
<dbReference type="PRINTS" id="PR00980">
    <property type="entry name" value="TRNASYNTHALA"/>
</dbReference>
<dbReference type="PANTHER" id="PTHR11777">
    <property type="entry name" value="ALANYL-TRNA SYNTHETASE"/>
    <property type="match status" value="1"/>
</dbReference>
<feature type="domain" description="Alanyl-transfer RNA synthetases family profile" evidence="10">
    <location>
        <begin position="1"/>
        <end position="372"/>
    </location>
</feature>
<dbReference type="SUPFAM" id="SSF101353">
    <property type="entry name" value="Putative anticodon-binding domain of alanyl-tRNA synthetase (AlaRS)"/>
    <property type="match status" value="1"/>
</dbReference>
<evidence type="ECO:0000256" key="5">
    <source>
        <dbReference type="ARBA" id="ARBA00022741"/>
    </source>
</evidence>
<dbReference type="SUPFAM" id="SSF55681">
    <property type="entry name" value="Class II aaRS and biotin synthetases"/>
    <property type="match status" value="1"/>
</dbReference>
<evidence type="ECO:0000313" key="11">
    <source>
        <dbReference type="EMBL" id="OGI79286.1"/>
    </source>
</evidence>
<dbReference type="InterPro" id="IPR002318">
    <property type="entry name" value="Ala-tRNA-lgiase_IIc"/>
</dbReference>
<dbReference type="Pfam" id="PF01411">
    <property type="entry name" value="tRNA-synt_2c"/>
    <property type="match status" value="1"/>
</dbReference>
<comment type="caution">
    <text evidence="11">The sequence shown here is derived from an EMBL/GenBank/DDBJ whole genome shotgun (WGS) entry which is preliminary data.</text>
</comment>
<evidence type="ECO:0000256" key="6">
    <source>
        <dbReference type="ARBA" id="ARBA00022840"/>
    </source>
</evidence>
<dbReference type="EC" id="6.1.1.7" evidence="2"/>
<dbReference type="EMBL" id="MFUJ01000016">
    <property type="protein sequence ID" value="OGI79286.1"/>
    <property type="molecule type" value="Genomic_DNA"/>
</dbReference>
<evidence type="ECO:0000256" key="8">
    <source>
        <dbReference type="ARBA" id="ARBA00022917"/>
    </source>
</evidence>
<evidence type="ECO:0000256" key="1">
    <source>
        <dbReference type="ARBA" id="ARBA00008226"/>
    </source>
</evidence>
<keyword evidence="9" id="KW-0030">Aminoacyl-tRNA synthetase</keyword>
<dbReference type="GO" id="GO:0004813">
    <property type="term" value="F:alanine-tRNA ligase activity"/>
    <property type="evidence" value="ECO:0007669"/>
    <property type="project" value="UniProtKB-EC"/>
</dbReference>
<proteinExistence type="inferred from homology"/>
<keyword evidence="6" id="KW-0067">ATP-binding</keyword>
<dbReference type="Gene3D" id="3.30.930.10">
    <property type="entry name" value="Bira Bifunctional Protein, Domain 2"/>
    <property type="match status" value="1"/>
</dbReference>